<dbReference type="GO" id="GO:0015689">
    <property type="term" value="P:molybdate ion transport"/>
    <property type="evidence" value="ECO:0007669"/>
    <property type="project" value="UniProtKB-UniRule"/>
</dbReference>
<dbReference type="Gene3D" id="2.40.50.100">
    <property type="match status" value="2"/>
</dbReference>
<dbReference type="PANTHER" id="PTHR30432">
    <property type="entry name" value="TRANSCRIPTIONAL REGULATOR MODE"/>
    <property type="match status" value="1"/>
</dbReference>
<evidence type="ECO:0000313" key="6">
    <source>
        <dbReference type="EMBL" id="ALF48298.1"/>
    </source>
</evidence>
<dbReference type="PANTHER" id="PTHR30432:SF1">
    <property type="entry name" value="DNA-BINDING TRANSCRIPTIONAL DUAL REGULATOR MODE"/>
    <property type="match status" value="1"/>
</dbReference>
<dbReference type="InterPro" id="IPR008995">
    <property type="entry name" value="Mo/tungstate-bd_C_term_dom"/>
</dbReference>
<keyword evidence="4" id="KW-0677">Repeat</keyword>
<proteinExistence type="inferred from homology"/>
<reference evidence="7" key="1">
    <citation type="submission" date="2015-08" db="EMBL/GenBank/DDBJ databases">
        <title>Comparative genomics of the Campylobacter concisus group.</title>
        <authorList>
            <person name="Miller W.G."/>
            <person name="Yee E."/>
            <person name="Chapman M.H."/>
            <person name="Huynh S."/>
            <person name="Bono J.L."/>
            <person name="On S.L.W."/>
            <person name="St Leger J."/>
            <person name="Foster G."/>
            <person name="Parker C.T."/>
        </authorList>
    </citation>
    <scope>NUCLEOTIDE SEQUENCE [LARGE SCALE GENOMIC DNA]</scope>
    <source>
        <strain evidence="7">ATCC 33237</strain>
    </source>
</reference>
<dbReference type="Gene3D" id="1.10.10.10">
    <property type="entry name" value="Winged helix-like DNA-binding domain superfamily/Winged helix DNA-binding domain"/>
    <property type="match status" value="1"/>
</dbReference>
<evidence type="ECO:0000256" key="2">
    <source>
        <dbReference type="ARBA" id="ARBA00022448"/>
    </source>
</evidence>
<evidence type="ECO:0000256" key="1">
    <source>
        <dbReference type="ARBA" id="ARBA00008110"/>
    </source>
</evidence>
<dbReference type="Proteomes" id="UP000066049">
    <property type="component" value="Chromosome"/>
</dbReference>
<dbReference type="InterPro" id="IPR016462">
    <property type="entry name" value="ModE"/>
</dbReference>
<dbReference type="InterPro" id="IPR036388">
    <property type="entry name" value="WH-like_DNA-bd_sf"/>
</dbReference>
<protein>
    <submittedName>
        <fullName evidence="6">Transcriptional regulator, ModE family</fullName>
    </submittedName>
</protein>
<gene>
    <name evidence="6" type="ORF">CCON33237_1650</name>
</gene>
<organism evidence="6 7">
    <name type="scientific">Campylobacter concisus</name>
    <dbReference type="NCBI Taxonomy" id="199"/>
    <lineage>
        <taxon>Bacteria</taxon>
        <taxon>Pseudomonadati</taxon>
        <taxon>Campylobacterota</taxon>
        <taxon>Epsilonproteobacteria</taxon>
        <taxon>Campylobacterales</taxon>
        <taxon>Campylobacteraceae</taxon>
        <taxon>Campylobacter</taxon>
    </lineage>
</organism>
<dbReference type="GO" id="GO:0030151">
    <property type="term" value="F:molybdenum ion binding"/>
    <property type="evidence" value="ECO:0007669"/>
    <property type="project" value="UniProtKB-UniRule"/>
</dbReference>
<dbReference type="KEGG" id="ccoc:CCON33237_1650"/>
<keyword evidence="2 5" id="KW-0813">Transport</keyword>
<keyword evidence="3 5" id="KW-0500">Molybdenum</keyword>
<dbReference type="SUPFAM" id="SSF50331">
    <property type="entry name" value="MOP-like"/>
    <property type="match status" value="2"/>
</dbReference>
<dbReference type="Pfam" id="PF03459">
    <property type="entry name" value="TOBE"/>
    <property type="match status" value="2"/>
</dbReference>
<dbReference type="NCBIfam" id="TIGR00638">
    <property type="entry name" value="Mop"/>
    <property type="match status" value="2"/>
</dbReference>
<evidence type="ECO:0000313" key="7">
    <source>
        <dbReference type="Proteomes" id="UP000066049"/>
    </source>
</evidence>
<evidence type="ECO:0000256" key="5">
    <source>
        <dbReference type="PIRNR" id="PIRNR005763"/>
    </source>
</evidence>
<dbReference type="SUPFAM" id="SSF46785">
    <property type="entry name" value="Winged helix' DNA-binding domain"/>
    <property type="match status" value="1"/>
</dbReference>
<dbReference type="InterPro" id="IPR036390">
    <property type="entry name" value="WH_DNA-bd_sf"/>
</dbReference>
<evidence type="ECO:0000256" key="3">
    <source>
        <dbReference type="ARBA" id="ARBA00022505"/>
    </source>
</evidence>
<dbReference type="PROSITE" id="PS51866">
    <property type="entry name" value="MOP"/>
    <property type="match status" value="2"/>
</dbReference>
<dbReference type="EMBL" id="CP012541">
    <property type="protein sequence ID" value="ALF48298.1"/>
    <property type="molecule type" value="Genomic_DNA"/>
</dbReference>
<sequence length="260" mass="28458">MKADINLELFLGEDTQVLAKHITLLKAIKETKSITKAAELVGISYKNAWDCLDTINNKSSKPLIIRADGNKKNSGSELSEYANKLIKIYDAILETQKDFLQKICQKVDFEDVDIVNLQRMNMNLSARNQLSCEIIGINRGAVNSQIIAKLSNGCTLESNITVESEKNLGLKVGQKVIYIFKAPAVILAKDLDIKISTKNQLKGEVIEAKIGAVNAEITLKLSDEQTLTAIITKDSAIQMKIGVGDTLLAIVKSSQIIIGV</sequence>
<dbReference type="PIRSF" id="PIRSF005763">
    <property type="entry name" value="Txn_reg_ModE"/>
    <property type="match status" value="1"/>
</dbReference>
<dbReference type="AlphaFoldDB" id="A0A0M3V2P8"/>
<dbReference type="InterPro" id="IPR004606">
    <property type="entry name" value="Mop_domain"/>
</dbReference>
<evidence type="ECO:0000256" key="4">
    <source>
        <dbReference type="ARBA" id="ARBA00022737"/>
    </source>
</evidence>
<dbReference type="RefSeq" id="WP_054197213.1">
    <property type="nucleotide sequence ID" value="NZ_CABMKQ010000018.1"/>
</dbReference>
<dbReference type="InterPro" id="IPR051815">
    <property type="entry name" value="Molybdate_resp_trans_reg"/>
</dbReference>
<dbReference type="InterPro" id="IPR005116">
    <property type="entry name" value="Transp-assoc_OB_typ1"/>
</dbReference>
<name>A0A0M3V2P8_9BACT</name>
<dbReference type="GO" id="GO:0006355">
    <property type="term" value="P:regulation of DNA-templated transcription"/>
    <property type="evidence" value="ECO:0007669"/>
    <property type="project" value="InterPro"/>
</dbReference>
<accession>A0A0M3V2P8</accession>
<dbReference type="GeneID" id="28663329"/>
<dbReference type="PATRIC" id="fig|199.248.peg.1703"/>
<comment type="similarity">
    <text evidence="1 5">Belongs to the ModE family.</text>
</comment>